<dbReference type="EMBL" id="JAFREP010000052">
    <property type="protein sequence ID" value="MBO1323182.1"/>
    <property type="molecule type" value="Genomic_DNA"/>
</dbReference>
<dbReference type="SUPFAM" id="SSF46565">
    <property type="entry name" value="Chaperone J-domain"/>
    <property type="match status" value="1"/>
</dbReference>
<comment type="cofactor">
    <cofactor evidence="11">
        <name>Zn(2+)</name>
        <dbReference type="ChEBI" id="CHEBI:29105"/>
    </cofactor>
    <text evidence="11">Binds 2 Zn(2+) ions per monomer.</text>
</comment>
<dbReference type="Gene3D" id="2.60.260.20">
    <property type="entry name" value="Urease metallochaperone UreE, N-terminal domain"/>
    <property type="match status" value="2"/>
</dbReference>
<evidence type="ECO:0000259" key="13">
    <source>
        <dbReference type="PROSITE" id="PS50076"/>
    </source>
</evidence>
<keyword evidence="8 11" id="KW-0862">Zinc</keyword>
<sequence length="385" mass="42284">MAEDLYKVLGVKRGASAAEIKKAYRRLARKYHPDFNAGNKTAETKFKAISEAYEVLSDEQKRKNYDLYGSATPPTGGPGGSGPYGKQWGGMGDFNFQGFDFSSGGGQGGGKQDFSEIFSDLFRGARNEQQSTTRGPQRGQDIQHSITLTFMEAIKGMTMNFKIDRSMVCTSCKGFRQVKTGKKTTCTNCGGNGKQKLRQGNMVFETPCRSCDGRGYFDSKSCDNCDGAGRRPLAEKIKVNIPPGVGNGTRVRVPSKGEAGLFGGPEGDLFIITKVDEHEFFERKGENLYCQVPISFVEATLGAKVQVPTIDGSATIKIPPGTQTGQKFRIRGKGVPALRGEQTGDQFVEVRVQVPRLRDERSKELLREFETLNPENPRENLHVSQ</sequence>
<dbReference type="InterPro" id="IPR036410">
    <property type="entry name" value="HSP_DnaJ_Cys-rich_dom_sf"/>
</dbReference>
<feature type="zinc finger region" description="CR-type" evidence="12">
    <location>
        <begin position="156"/>
        <end position="234"/>
    </location>
</feature>
<evidence type="ECO:0000256" key="3">
    <source>
        <dbReference type="ARBA" id="ARBA00022490"/>
    </source>
</evidence>
<comment type="caution">
    <text evidence="11">Lacks conserved residue(s) required for the propagation of feature annotation.</text>
</comment>
<dbReference type="RefSeq" id="WP_207863170.1">
    <property type="nucleotide sequence ID" value="NZ_JAFREP010000052.1"/>
</dbReference>
<evidence type="ECO:0000256" key="10">
    <source>
        <dbReference type="ARBA" id="ARBA00023186"/>
    </source>
</evidence>
<keyword evidence="5 11" id="KW-0479">Metal-binding</keyword>
<dbReference type="CDD" id="cd10719">
    <property type="entry name" value="DnaJ_zf"/>
    <property type="match status" value="1"/>
</dbReference>
<dbReference type="InterPro" id="IPR012724">
    <property type="entry name" value="DnaJ"/>
</dbReference>
<feature type="binding site" evidence="11">
    <location>
        <position position="189"/>
    </location>
    <ligand>
        <name>Zn(2+)</name>
        <dbReference type="ChEBI" id="CHEBI:29105"/>
        <label>2</label>
    </ligand>
</feature>
<protein>
    <recommendedName>
        <fullName evidence="11">Chaperone protein DnaJ</fullName>
    </recommendedName>
</protein>
<dbReference type="CDD" id="cd10747">
    <property type="entry name" value="DnaJ_C"/>
    <property type="match status" value="1"/>
</dbReference>
<evidence type="ECO:0000256" key="12">
    <source>
        <dbReference type="PROSITE-ProRule" id="PRU00546"/>
    </source>
</evidence>
<dbReference type="SMART" id="SM00271">
    <property type="entry name" value="DnaJ"/>
    <property type="match status" value="1"/>
</dbReference>
<organism evidence="15 16">
    <name type="scientific">Acanthopleuribacter pedis</name>
    <dbReference type="NCBI Taxonomy" id="442870"/>
    <lineage>
        <taxon>Bacteria</taxon>
        <taxon>Pseudomonadati</taxon>
        <taxon>Acidobacteriota</taxon>
        <taxon>Holophagae</taxon>
        <taxon>Acanthopleuribacterales</taxon>
        <taxon>Acanthopleuribacteraceae</taxon>
        <taxon>Acanthopleuribacter</taxon>
    </lineage>
</organism>
<dbReference type="PROSITE" id="PS51188">
    <property type="entry name" value="ZF_CR"/>
    <property type="match status" value="1"/>
</dbReference>
<evidence type="ECO:0000259" key="14">
    <source>
        <dbReference type="PROSITE" id="PS51188"/>
    </source>
</evidence>
<evidence type="ECO:0000256" key="8">
    <source>
        <dbReference type="ARBA" id="ARBA00022833"/>
    </source>
</evidence>
<feature type="domain" description="J" evidence="13">
    <location>
        <begin position="4"/>
        <end position="69"/>
    </location>
</feature>
<evidence type="ECO:0000256" key="9">
    <source>
        <dbReference type="ARBA" id="ARBA00023016"/>
    </source>
</evidence>
<dbReference type="SUPFAM" id="SSF57938">
    <property type="entry name" value="DnaJ/Hsp40 cysteine-rich domain"/>
    <property type="match status" value="1"/>
</dbReference>
<feature type="binding site" evidence="11">
    <location>
        <position position="222"/>
    </location>
    <ligand>
        <name>Zn(2+)</name>
        <dbReference type="ChEBI" id="CHEBI:29105"/>
        <label>1</label>
    </ligand>
</feature>
<dbReference type="GO" id="GO:0008270">
    <property type="term" value="F:zinc ion binding"/>
    <property type="evidence" value="ECO:0007669"/>
    <property type="project" value="UniProtKB-UniRule"/>
</dbReference>
<dbReference type="GO" id="GO:0006260">
    <property type="term" value="P:DNA replication"/>
    <property type="evidence" value="ECO:0007669"/>
    <property type="project" value="UniProtKB-KW"/>
</dbReference>
<gene>
    <name evidence="11 15" type="primary">dnaJ</name>
    <name evidence="15" type="ORF">J3U88_32255</name>
</gene>
<feature type="binding site" evidence="11">
    <location>
        <position position="169"/>
    </location>
    <ligand>
        <name>Zn(2+)</name>
        <dbReference type="ChEBI" id="CHEBI:29105"/>
        <label>1</label>
    </ligand>
</feature>
<comment type="subcellular location">
    <subcellularLocation>
        <location evidence="1 11">Cytoplasm</location>
    </subcellularLocation>
</comment>
<comment type="domain">
    <text evidence="11">The J domain is necessary and sufficient to stimulate DnaK ATPase activity. Zinc center 1 plays an important role in the autonomous, DnaK-independent chaperone activity of DnaJ. Zinc center 2 is essential for interaction with DnaK and for DnaJ activity.</text>
</comment>
<dbReference type="Pfam" id="PF00226">
    <property type="entry name" value="DnaJ"/>
    <property type="match status" value="1"/>
</dbReference>
<evidence type="ECO:0000256" key="5">
    <source>
        <dbReference type="ARBA" id="ARBA00022723"/>
    </source>
</evidence>
<dbReference type="PRINTS" id="PR00625">
    <property type="entry name" value="JDOMAIN"/>
</dbReference>
<dbReference type="InterPro" id="IPR001623">
    <property type="entry name" value="DnaJ_domain"/>
</dbReference>
<feature type="binding site" evidence="11">
    <location>
        <position position="225"/>
    </location>
    <ligand>
        <name>Zn(2+)</name>
        <dbReference type="ChEBI" id="CHEBI:29105"/>
        <label>1</label>
    </ligand>
</feature>
<dbReference type="InterPro" id="IPR001305">
    <property type="entry name" value="HSP_DnaJ_Cys-rich_dom"/>
</dbReference>
<dbReference type="InterPro" id="IPR036869">
    <property type="entry name" value="J_dom_sf"/>
</dbReference>
<evidence type="ECO:0000313" key="16">
    <source>
        <dbReference type="Proteomes" id="UP000664417"/>
    </source>
</evidence>
<dbReference type="GO" id="GO:0009408">
    <property type="term" value="P:response to heat"/>
    <property type="evidence" value="ECO:0007669"/>
    <property type="project" value="InterPro"/>
</dbReference>
<dbReference type="SUPFAM" id="SSF49493">
    <property type="entry name" value="HSP40/DnaJ peptide-binding domain"/>
    <property type="match status" value="2"/>
</dbReference>
<dbReference type="HAMAP" id="MF_01152">
    <property type="entry name" value="DnaJ"/>
    <property type="match status" value="1"/>
</dbReference>
<dbReference type="PANTHER" id="PTHR43096:SF52">
    <property type="entry name" value="DNAJ HOMOLOG 1, MITOCHONDRIAL-RELATED"/>
    <property type="match status" value="1"/>
</dbReference>
<comment type="subunit">
    <text evidence="2 11">Homodimer.</text>
</comment>
<keyword evidence="6 11" id="KW-0677">Repeat</keyword>
<feature type="binding site" evidence="11">
    <location>
        <position position="208"/>
    </location>
    <ligand>
        <name>Zn(2+)</name>
        <dbReference type="ChEBI" id="CHEBI:29105"/>
        <label>2</label>
    </ligand>
</feature>
<feature type="binding site" evidence="11">
    <location>
        <position position="172"/>
    </location>
    <ligand>
        <name>Zn(2+)</name>
        <dbReference type="ChEBI" id="CHEBI:29105"/>
        <label>1</label>
    </ligand>
</feature>
<dbReference type="Proteomes" id="UP000664417">
    <property type="component" value="Unassembled WGS sequence"/>
</dbReference>
<dbReference type="InterPro" id="IPR002939">
    <property type="entry name" value="DnaJ_C"/>
</dbReference>
<evidence type="ECO:0000313" key="15">
    <source>
        <dbReference type="EMBL" id="MBO1323182.1"/>
    </source>
</evidence>
<name>A0A8J7QBP7_9BACT</name>
<keyword evidence="4 11" id="KW-0235">DNA replication</keyword>
<accession>A0A8J7QBP7</accession>
<dbReference type="Gene3D" id="2.10.230.10">
    <property type="entry name" value="Heat shock protein DnaJ, cysteine-rich domain"/>
    <property type="match status" value="1"/>
</dbReference>
<dbReference type="GO" id="GO:0005524">
    <property type="term" value="F:ATP binding"/>
    <property type="evidence" value="ECO:0007669"/>
    <property type="project" value="InterPro"/>
</dbReference>
<evidence type="ECO:0000256" key="7">
    <source>
        <dbReference type="ARBA" id="ARBA00022771"/>
    </source>
</evidence>
<reference evidence="15" key="1">
    <citation type="submission" date="2021-03" db="EMBL/GenBank/DDBJ databases">
        <authorList>
            <person name="Wang G."/>
        </authorList>
    </citation>
    <scope>NUCLEOTIDE SEQUENCE</scope>
    <source>
        <strain evidence="15">KCTC 12899</strain>
    </source>
</reference>
<dbReference type="PROSITE" id="PS00636">
    <property type="entry name" value="DNAJ_1"/>
    <property type="match status" value="1"/>
</dbReference>
<dbReference type="NCBIfam" id="NF008035">
    <property type="entry name" value="PRK10767.1"/>
    <property type="match status" value="1"/>
</dbReference>
<feature type="binding site" evidence="11">
    <location>
        <position position="186"/>
    </location>
    <ligand>
        <name>Zn(2+)</name>
        <dbReference type="ChEBI" id="CHEBI:29105"/>
        <label>2</label>
    </ligand>
</feature>
<feature type="domain" description="CR-type" evidence="14">
    <location>
        <begin position="156"/>
        <end position="234"/>
    </location>
</feature>
<keyword evidence="7 11" id="KW-0863">Zinc-finger</keyword>
<dbReference type="Gene3D" id="1.10.287.110">
    <property type="entry name" value="DnaJ domain"/>
    <property type="match status" value="1"/>
</dbReference>
<dbReference type="CDD" id="cd06257">
    <property type="entry name" value="DnaJ"/>
    <property type="match status" value="1"/>
</dbReference>
<comment type="similarity">
    <text evidence="11">Belongs to the DnaJ family.</text>
</comment>
<evidence type="ECO:0000256" key="2">
    <source>
        <dbReference type="ARBA" id="ARBA00011738"/>
    </source>
</evidence>
<keyword evidence="9 11" id="KW-0346">Stress response</keyword>
<proteinExistence type="inferred from homology"/>
<evidence type="ECO:0000256" key="11">
    <source>
        <dbReference type="HAMAP-Rule" id="MF_01152"/>
    </source>
</evidence>
<dbReference type="GO" id="GO:0042026">
    <property type="term" value="P:protein refolding"/>
    <property type="evidence" value="ECO:0007669"/>
    <property type="project" value="TreeGrafter"/>
</dbReference>
<dbReference type="NCBIfam" id="TIGR02349">
    <property type="entry name" value="DnaJ_bact"/>
    <property type="match status" value="1"/>
</dbReference>
<evidence type="ECO:0000256" key="1">
    <source>
        <dbReference type="ARBA" id="ARBA00004496"/>
    </source>
</evidence>
<dbReference type="PROSITE" id="PS50076">
    <property type="entry name" value="DNAJ_2"/>
    <property type="match status" value="1"/>
</dbReference>
<evidence type="ECO:0000256" key="6">
    <source>
        <dbReference type="ARBA" id="ARBA00022737"/>
    </source>
</evidence>
<dbReference type="Pfam" id="PF01556">
    <property type="entry name" value="DnaJ_C"/>
    <property type="match status" value="1"/>
</dbReference>
<dbReference type="PANTHER" id="PTHR43096">
    <property type="entry name" value="DNAJ HOMOLOG 1, MITOCHONDRIAL-RELATED"/>
    <property type="match status" value="1"/>
</dbReference>
<dbReference type="InterPro" id="IPR008971">
    <property type="entry name" value="HSP40/DnaJ_pept-bd"/>
</dbReference>
<dbReference type="GO" id="GO:0051082">
    <property type="term" value="F:unfolded protein binding"/>
    <property type="evidence" value="ECO:0007669"/>
    <property type="project" value="UniProtKB-UniRule"/>
</dbReference>
<comment type="caution">
    <text evidence="15">The sequence shown here is derived from an EMBL/GenBank/DDBJ whole genome shotgun (WGS) entry which is preliminary data.</text>
</comment>
<keyword evidence="3 11" id="KW-0963">Cytoplasm</keyword>
<dbReference type="InterPro" id="IPR018253">
    <property type="entry name" value="DnaJ_domain_CS"/>
</dbReference>
<keyword evidence="16" id="KW-1185">Reference proteome</keyword>
<dbReference type="GO" id="GO:0031072">
    <property type="term" value="F:heat shock protein binding"/>
    <property type="evidence" value="ECO:0007669"/>
    <property type="project" value="InterPro"/>
</dbReference>
<evidence type="ECO:0000256" key="4">
    <source>
        <dbReference type="ARBA" id="ARBA00022705"/>
    </source>
</evidence>
<comment type="function">
    <text evidence="11">Participates actively in the response to hyperosmotic and heat shock by preventing the aggregation of stress-denatured proteins and by disaggregating proteins, also in an autonomous, DnaK-independent fashion. Unfolded proteins bind initially to DnaJ; upon interaction with the DnaJ-bound protein, DnaK hydrolyzes its bound ATP, resulting in the formation of a stable complex. GrpE releases ADP from DnaK; ATP binding to DnaK triggers the release of the substrate protein, thus completing the reaction cycle. Several rounds of ATP-dependent interactions between DnaJ, DnaK and GrpE are required for fully efficient folding. Also involved, together with DnaK and GrpE, in the DNA replication of plasmids through activation of initiation proteins.</text>
</comment>
<dbReference type="GO" id="GO:0005737">
    <property type="term" value="C:cytoplasm"/>
    <property type="evidence" value="ECO:0007669"/>
    <property type="project" value="UniProtKB-SubCell"/>
</dbReference>
<dbReference type="AlphaFoldDB" id="A0A8J7QBP7"/>
<dbReference type="FunFam" id="2.60.260.20:FF:000004">
    <property type="entry name" value="Molecular chaperone DnaJ"/>
    <property type="match status" value="1"/>
</dbReference>
<keyword evidence="10 11" id="KW-0143">Chaperone</keyword>
<feature type="binding site" evidence="11">
    <location>
        <position position="211"/>
    </location>
    <ligand>
        <name>Zn(2+)</name>
        <dbReference type="ChEBI" id="CHEBI:29105"/>
        <label>2</label>
    </ligand>
</feature>